<feature type="region of interest" description="Disordered" evidence="1">
    <location>
        <begin position="195"/>
        <end position="237"/>
    </location>
</feature>
<reference evidence="3" key="1">
    <citation type="submission" date="2022-11" db="UniProtKB">
        <authorList>
            <consortium name="WormBaseParasite"/>
        </authorList>
    </citation>
    <scope>IDENTIFICATION</scope>
</reference>
<feature type="region of interest" description="Disordered" evidence="1">
    <location>
        <begin position="92"/>
        <end position="112"/>
    </location>
</feature>
<name>A0A915DAN3_9BILA</name>
<feature type="compositionally biased region" description="Basic and acidic residues" evidence="1">
    <location>
        <begin position="197"/>
        <end position="219"/>
    </location>
</feature>
<evidence type="ECO:0000313" key="2">
    <source>
        <dbReference type="Proteomes" id="UP000887574"/>
    </source>
</evidence>
<sequence>MDGHQAHQMDEHLADHRNAIEFDLVEEFEPIQLKTPSPKPQLTIDLPLRLPLKEDEEVHVNTQFHQLNQSDTQSERIIEIIERIFLDADVVASPSSSQQPEEMPWSRSDSDVDLGKCHPLESSTLKRVAKGPTSQKLEDSGVCWRFTAWHSQYRLSMLIPMENEHKEVEIQPVIFTIRALIQCFRADGFGSSISVENRLDDHPSSSNHSDDQIADHPPKQLESPIVNQIEKPNSTEI</sequence>
<keyword evidence="2" id="KW-1185">Reference proteome</keyword>
<dbReference type="WBParaSite" id="jg17912">
    <property type="protein sequence ID" value="jg17912"/>
    <property type="gene ID" value="jg17912"/>
</dbReference>
<organism evidence="2 3">
    <name type="scientific">Ditylenchus dipsaci</name>
    <dbReference type="NCBI Taxonomy" id="166011"/>
    <lineage>
        <taxon>Eukaryota</taxon>
        <taxon>Metazoa</taxon>
        <taxon>Ecdysozoa</taxon>
        <taxon>Nematoda</taxon>
        <taxon>Chromadorea</taxon>
        <taxon>Rhabditida</taxon>
        <taxon>Tylenchina</taxon>
        <taxon>Tylenchomorpha</taxon>
        <taxon>Sphaerularioidea</taxon>
        <taxon>Anguinidae</taxon>
        <taxon>Anguininae</taxon>
        <taxon>Ditylenchus</taxon>
    </lineage>
</organism>
<protein>
    <submittedName>
        <fullName evidence="3">Uncharacterized protein</fullName>
    </submittedName>
</protein>
<accession>A0A915DAN3</accession>
<dbReference type="AlphaFoldDB" id="A0A915DAN3"/>
<proteinExistence type="predicted"/>
<evidence type="ECO:0000313" key="3">
    <source>
        <dbReference type="WBParaSite" id="jg17912"/>
    </source>
</evidence>
<evidence type="ECO:0000256" key="1">
    <source>
        <dbReference type="SAM" id="MobiDB-lite"/>
    </source>
</evidence>
<feature type="compositionally biased region" description="Low complexity" evidence="1">
    <location>
        <begin position="92"/>
        <end position="102"/>
    </location>
</feature>
<dbReference type="Proteomes" id="UP000887574">
    <property type="component" value="Unplaced"/>
</dbReference>